<dbReference type="GO" id="GO:0003676">
    <property type="term" value="F:nucleic acid binding"/>
    <property type="evidence" value="ECO:0007669"/>
    <property type="project" value="InterPro"/>
</dbReference>
<feature type="domain" description="Matrin-type" evidence="7">
    <location>
        <begin position="173"/>
        <end position="204"/>
    </location>
</feature>
<evidence type="ECO:0000259" key="7">
    <source>
        <dbReference type="PROSITE" id="PS50171"/>
    </source>
</evidence>
<accession>A0A8C4MEA3</accession>
<keyword evidence="3" id="KW-0863">Zinc-finger</keyword>
<proteinExistence type="predicted"/>
<feature type="region of interest" description="Disordered" evidence="6">
    <location>
        <begin position="213"/>
        <end position="239"/>
    </location>
</feature>
<evidence type="ECO:0000256" key="5">
    <source>
        <dbReference type="ARBA" id="ARBA00023242"/>
    </source>
</evidence>
<dbReference type="InterPro" id="IPR026811">
    <property type="entry name" value="CIZ1"/>
</dbReference>
<dbReference type="GO" id="GO:0005634">
    <property type="term" value="C:nucleus"/>
    <property type="evidence" value="ECO:0007669"/>
    <property type="project" value="UniProtKB-SubCell"/>
</dbReference>
<keyword evidence="4" id="KW-0862">Zinc</keyword>
<dbReference type="InterPro" id="IPR003604">
    <property type="entry name" value="Matrin/U1-like-C_Znf_C2H2"/>
</dbReference>
<evidence type="ECO:0000256" key="2">
    <source>
        <dbReference type="ARBA" id="ARBA00022723"/>
    </source>
</evidence>
<dbReference type="PROSITE" id="PS50171">
    <property type="entry name" value="ZF_MATRIN"/>
    <property type="match status" value="1"/>
</dbReference>
<evidence type="ECO:0000256" key="6">
    <source>
        <dbReference type="SAM" id="MobiDB-lite"/>
    </source>
</evidence>
<dbReference type="PANTHER" id="PTHR15491">
    <property type="match status" value="1"/>
</dbReference>
<keyword evidence="5" id="KW-0539">Nucleus</keyword>
<dbReference type="PANTHER" id="PTHR15491:SF9">
    <property type="entry name" value="CIP1-INTERACTING ZINC FINGER PROTEIN"/>
    <property type="match status" value="1"/>
</dbReference>
<dbReference type="SMART" id="SM00451">
    <property type="entry name" value="ZnF_U1"/>
    <property type="match status" value="1"/>
</dbReference>
<reference evidence="8" key="1">
    <citation type="submission" date="2023-03" db="UniProtKB">
        <authorList>
            <consortium name="Ensembl"/>
        </authorList>
    </citation>
    <scope>IDENTIFICATION</scope>
</reference>
<organism evidence="8">
    <name type="scientific">Equus asinus asinus</name>
    <dbReference type="NCBI Taxonomy" id="83772"/>
    <lineage>
        <taxon>Eukaryota</taxon>
        <taxon>Metazoa</taxon>
        <taxon>Chordata</taxon>
        <taxon>Craniata</taxon>
        <taxon>Vertebrata</taxon>
        <taxon>Euteleostomi</taxon>
        <taxon>Mammalia</taxon>
        <taxon>Eutheria</taxon>
        <taxon>Laurasiatheria</taxon>
        <taxon>Perissodactyla</taxon>
        <taxon>Equidae</taxon>
        <taxon>Equus</taxon>
    </lineage>
</organism>
<evidence type="ECO:0000256" key="1">
    <source>
        <dbReference type="ARBA" id="ARBA00004123"/>
    </source>
</evidence>
<dbReference type="AlphaFoldDB" id="A0A8C4MEA3"/>
<protein>
    <recommendedName>
        <fullName evidence="7">Matrin-type domain-containing protein</fullName>
    </recommendedName>
</protein>
<evidence type="ECO:0000313" key="8">
    <source>
        <dbReference type="Ensembl" id="ENSEASP00005021824.1"/>
    </source>
</evidence>
<evidence type="ECO:0000256" key="4">
    <source>
        <dbReference type="ARBA" id="ARBA00022833"/>
    </source>
</evidence>
<dbReference type="InterPro" id="IPR000690">
    <property type="entry name" value="Matrin/U1-C_Znf_C2H2"/>
</dbReference>
<comment type="subcellular location">
    <subcellularLocation>
        <location evidence="1">Nucleus</location>
    </subcellularLocation>
</comment>
<keyword evidence="2" id="KW-0479">Metal-binding</keyword>
<evidence type="ECO:0000256" key="3">
    <source>
        <dbReference type="ARBA" id="ARBA00022771"/>
    </source>
</evidence>
<dbReference type="GO" id="GO:0008270">
    <property type="term" value="F:zinc ion binding"/>
    <property type="evidence" value="ECO:0007669"/>
    <property type="project" value="UniProtKB-KW"/>
</dbReference>
<name>A0A8C4MEA3_EQUAS</name>
<sequence>TSPQFLPFRNSSACRDGVILSWGACGWIIPSEGLSSQHPHPGPLQRSAKFSCVSHSLAVEKALNYSTLVLIRSPRPTLILLSSPRERSPSRSTRNRIAGVLGGVLWFIGLCLGSCSAESSRYMEMKTLDVRSPEYTEVELKQPLSLPSWEPEDVFSELSIPLGVEFVVPRTGFYCKLCGLFYTSEEMAKISHCRSAVHYRNLQKYLSQLAEEGLKETEGAGSPRPEDSGIVPNFERKKP</sequence>
<dbReference type="Gene3D" id="3.30.160.60">
    <property type="entry name" value="Classic Zinc Finger"/>
    <property type="match status" value="1"/>
</dbReference>
<dbReference type="Ensembl" id="ENSEAST00005023680.1">
    <property type="protein sequence ID" value="ENSEASP00005021824.1"/>
    <property type="gene ID" value="ENSEASG00005014906.1"/>
</dbReference>